<sequence>MQRREFLKNGSLAAVSGFAVTENLPKVIESVSGTFVNPAKKPVAAQPMVKKSLKWGMVKEDLSILDKFKLLKDLGFDGVELDTPNDLDMKEVLNARDKTGLELPGTVNSVHWKSPLSDPDPKVRAVCVEAMKKSLQDTKQYGGTTVLLVPGVVKADIGYEDAYKRCREEIKKLLPVAEKTGVKIAFENVWNSFLISPLEAARFVDEFKHPMVGWYFDIGNILRYGWPVHWIETLGKRILKLDIKEFSLKKQQDEGLWKGFDVELLEGDCNWPAVNSALQKIGYSGWASAEVNGGDRTRLLTIREKMDAIYKA</sequence>
<dbReference type="AlphaFoldDB" id="A0A3P1BEH7"/>
<organism evidence="3 4">
    <name type="scientific">Larkinella rosea</name>
    <dbReference type="NCBI Taxonomy" id="2025312"/>
    <lineage>
        <taxon>Bacteria</taxon>
        <taxon>Pseudomonadati</taxon>
        <taxon>Bacteroidota</taxon>
        <taxon>Cytophagia</taxon>
        <taxon>Cytophagales</taxon>
        <taxon>Spirosomataceae</taxon>
        <taxon>Larkinella</taxon>
    </lineage>
</organism>
<protein>
    <submittedName>
        <fullName evidence="3">Sugar phosphate isomerase/epimerase</fullName>
    </submittedName>
</protein>
<dbReference type="EMBL" id="RQJO01000015">
    <property type="protein sequence ID" value="RRA98983.1"/>
    <property type="molecule type" value="Genomic_DNA"/>
</dbReference>
<dbReference type="OrthoDB" id="9782669at2"/>
<dbReference type="GO" id="GO:0016853">
    <property type="term" value="F:isomerase activity"/>
    <property type="evidence" value="ECO:0007669"/>
    <property type="project" value="UniProtKB-KW"/>
</dbReference>
<dbReference type="Proteomes" id="UP000271925">
    <property type="component" value="Unassembled WGS sequence"/>
</dbReference>
<dbReference type="InterPro" id="IPR013022">
    <property type="entry name" value="Xyl_isomerase-like_TIM-brl"/>
</dbReference>
<gene>
    <name evidence="3" type="ORF">EHT25_28805</name>
</gene>
<dbReference type="Pfam" id="PF01261">
    <property type="entry name" value="AP_endonuc_2"/>
    <property type="match status" value="1"/>
</dbReference>
<reference evidence="3 4" key="1">
    <citation type="submission" date="2018-11" db="EMBL/GenBank/DDBJ databases">
        <authorList>
            <person name="Zhou Z."/>
            <person name="Wang G."/>
        </authorList>
    </citation>
    <scope>NUCLEOTIDE SEQUENCE [LARGE SCALE GENOMIC DNA]</scope>
    <source>
        <strain evidence="3 4">KCTC52004</strain>
    </source>
</reference>
<keyword evidence="4" id="KW-1185">Reference proteome</keyword>
<evidence type="ECO:0000256" key="1">
    <source>
        <dbReference type="ARBA" id="ARBA00023235"/>
    </source>
</evidence>
<proteinExistence type="predicted"/>
<accession>A0A3P1BEH7</accession>
<dbReference type="Gene3D" id="3.20.20.150">
    <property type="entry name" value="Divalent-metal-dependent TIM barrel enzymes"/>
    <property type="match status" value="1"/>
</dbReference>
<evidence type="ECO:0000313" key="3">
    <source>
        <dbReference type="EMBL" id="RRA98983.1"/>
    </source>
</evidence>
<dbReference type="PANTHER" id="PTHR43489">
    <property type="entry name" value="ISOMERASE"/>
    <property type="match status" value="1"/>
</dbReference>
<dbReference type="SUPFAM" id="SSF51658">
    <property type="entry name" value="Xylose isomerase-like"/>
    <property type="match status" value="1"/>
</dbReference>
<feature type="domain" description="Xylose isomerase-like TIM barrel" evidence="2">
    <location>
        <begin position="68"/>
        <end position="309"/>
    </location>
</feature>
<dbReference type="InterPro" id="IPR036237">
    <property type="entry name" value="Xyl_isomerase-like_sf"/>
</dbReference>
<name>A0A3P1BEH7_9BACT</name>
<dbReference type="InterPro" id="IPR050417">
    <property type="entry name" value="Sugar_Epim/Isomerase"/>
</dbReference>
<keyword evidence="1 3" id="KW-0413">Isomerase</keyword>
<comment type="caution">
    <text evidence="3">The sequence shown here is derived from an EMBL/GenBank/DDBJ whole genome shotgun (WGS) entry which is preliminary data.</text>
</comment>
<dbReference type="RefSeq" id="WP_124878908.1">
    <property type="nucleotide sequence ID" value="NZ_RQJO01000015.1"/>
</dbReference>
<evidence type="ECO:0000313" key="4">
    <source>
        <dbReference type="Proteomes" id="UP000271925"/>
    </source>
</evidence>
<dbReference type="PANTHER" id="PTHR43489:SF7">
    <property type="entry name" value="3-DEHYDRO-D-GULOSIDE 4-EPIMERASE-RELATED"/>
    <property type="match status" value="1"/>
</dbReference>
<evidence type="ECO:0000259" key="2">
    <source>
        <dbReference type="Pfam" id="PF01261"/>
    </source>
</evidence>